<dbReference type="InterPro" id="IPR001296">
    <property type="entry name" value="Glyco_trans_1"/>
</dbReference>
<dbReference type="KEGG" id="fln:FLA_0278"/>
<dbReference type="InterPro" id="IPR050194">
    <property type="entry name" value="Glycosyltransferase_grp1"/>
</dbReference>
<accession>A0A173M9U6</accession>
<dbReference type="Pfam" id="PF00534">
    <property type="entry name" value="Glycos_transf_1"/>
    <property type="match status" value="1"/>
</dbReference>
<gene>
    <name evidence="2" type="ORF">SAMN05421788_11023</name>
</gene>
<dbReference type="OrthoDB" id="9790710at2"/>
<reference evidence="3" key="1">
    <citation type="submission" date="2017-01" db="EMBL/GenBank/DDBJ databases">
        <authorList>
            <person name="Varghese N."/>
            <person name="Submissions S."/>
        </authorList>
    </citation>
    <scope>NUCLEOTIDE SEQUENCE [LARGE SCALE GENOMIC DNA]</scope>
    <source>
        <strain evidence="3">DSM 21054</strain>
    </source>
</reference>
<keyword evidence="2" id="KW-0808">Transferase</keyword>
<dbReference type="EMBL" id="FTOR01000010">
    <property type="protein sequence ID" value="SIT30925.1"/>
    <property type="molecule type" value="Genomic_DNA"/>
</dbReference>
<feature type="domain" description="Glycosyl transferase family 1" evidence="1">
    <location>
        <begin position="211"/>
        <end position="368"/>
    </location>
</feature>
<dbReference type="SUPFAM" id="SSF53756">
    <property type="entry name" value="UDP-Glycosyltransferase/glycogen phosphorylase"/>
    <property type="match status" value="1"/>
</dbReference>
<dbReference type="RefSeq" id="WP_076381617.1">
    <property type="nucleotide sequence ID" value="NZ_AP017422.1"/>
</dbReference>
<evidence type="ECO:0000259" key="1">
    <source>
        <dbReference type="Pfam" id="PF00534"/>
    </source>
</evidence>
<dbReference type="Gene3D" id="3.40.50.2000">
    <property type="entry name" value="Glycogen Phosphorylase B"/>
    <property type="match status" value="2"/>
</dbReference>
<dbReference type="PANTHER" id="PTHR45947:SF3">
    <property type="entry name" value="SULFOQUINOVOSYL TRANSFERASE SQD2"/>
    <property type="match status" value="1"/>
</dbReference>
<organism evidence="2 3">
    <name type="scientific">Filimonas lacunae</name>
    <dbReference type="NCBI Taxonomy" id="477680"/>
    <lineage>
        <taxon>Bacteria</taxon>
        <taxon>Pseudomonadati</taxon>
        <taxon>Bacteroidota</taxon>
        <taxon>Chitinophagia</taxon>
        <taxon>Chitinophagales</taxon>
        <taxon>Chitinophagaceae</taxon>
        <taxon>Filimonas</taxon>
    </lineage>
</organism>
<dbReference type="PANTHER" id="PTHR45947">
    <property type="entry name" value="SULFOQUINOVOSYL TRANSFERASE SQD2"/>
    <property type="match status" value="1"/>
</dbReference>
<name>A0A173M9U6_9BACT</name>
<evidence type="ECO:0000313" key="2">
    <source>
        <dbReference type="EMBL" id="SIT30925.1"/>
    </source>
</evidence>
<dbReference type="AlphaFoldDB" id="A0A173M9U6"/>
<proteinExistence type="predicted"/>
<dbReference type="Proteomes" id="UP000186917">
    <property type="component" value="Unassembled WGS sequence"/>
</dbReference>
<evidence type="ECO:0000313" key="3">
    <source>
        <dbReference type="Proteomes" id="UP000186917"/>
    </source>
</evidence>
<dbReference type="STRING" id="477680.SAMN05421788_11023"/>
<sequence>MKILRVISTMDPKNGGPCQGIRNSIPALKAIGVENEVLCFDVPGAAYLGKDPFTIHTIGPAKGPYAYCSNLHSWLEQHIAAYDIIIIHGLWLYNSYGVYSFWKKYKQKNGTAPRLYVMPHGMLDPWFQRAKERRVKAIRNSVFWHLIEKYVINGADGILFTCEQELLLARETFNGYKPQRELNIGYGISKPPAFRKEMTEAFEALSAGLNSQPYLLFLSRVDSKKGVDLLVTAYLAVEKKGHKLPALVIAGPGMESEYGKQLQELAKGAHNILFTGMLGGDAKWGAFYGCECFVLPSHQENFGIAVVEAMACGKPVLISNQVNIWKEISAAKAGLVANDNAEGVKELLEKWIAFSNEEKQVMGSNAQNAYQTYYDVEQAALAMKQVLTNKNS</sequence>
<dbReference type="GO" id="GO:0016757">
    <property type="term" value="F:glycosyltransferase activity"/>
    <property type="evidence" value="ECO:0007669"/>
    <property type="project" value="InterPro"/>
</dbReference>
<keyword evidence="3" id="KW-1185">Reference proteome</keyword>
<protein>
    <submittedName>
        <fullName evidence="2">Glycosyltransferase involved in cell wall bisynthesis</fullName>
    </submittedName>
</protein>